<proteinExistence type="predicted"/>
<feature type="compositionally biased region" description="Basic and acidic residues" evidence="1">
    <location>
        <begin position="24"/>
        <end position="35"/>
    </location>
</feature>
<reference evidence="3 4" key="2">
    <citation type="journal article" date="2017" name="Genome Announc.">
        <title>Draft Genome Sequences of Four Alkaliphilic Bacteria Belonging to the Anaerobacillus Genus.</title>
        <authorList>
            <person name="Bassil N.M."/>
            <person name="Lloyd J.R."/>
        </authorList>
    </citation>
    <scope>NUCLEOTIDE SEQUENCE [LARGE SCALE GENOMIC DNA]</scope>
    <source>
        <strain evidence="3 4">NB2006</strain>
    </source>
</reference>
<reference evidence="2 4" key="1">
    <citation type="submission" date="2016-10" db="EMBL/GenBank/DDBJ databases">
        <title>Draft genome sequences of four alkaliphilic bacteria belonging to the Anaerobacillus genus.</title>
        <authorList>
            <person name="Bassil N.M."/>
            <person name="Lloyd J.R."/>
        </authorList>
    </citation>
    <scope>NUCLEOTIDE SEQUENCE [LARGE SCALE GENOMIC DNA]</scope>
    <source>
        <strain evidence="2 4">NB2006</strain>
    </source>
</reference>
<name>A0A1S2L5H0_9BACI</name>
<feature type="compositionally biased region" description="Polar residues" evidence="1">
    <location>
        <begin position="36"/>
        <end position="52"/>
    </location>
</feature>
<dbReference type="KEGG" id="aia:AWH56_010095"/>
<sequence length="64" mass="7339">MNISTLTHIPRQPLITKASQIHAGTDRRQNTKEVKNNNSDLSKTDNQMTFNDFLSAALNRRKRT</sequence>
<evidence type="ECO:0000313" key="4">
    <source>
        <dbReference type="Proteomes" id="UP000180175"/>
    </source>
</evidence>
<reference evidence="3" key="4">
    <citation type="submission" date="2020-10" db="EMBL/GenBank/DDBJ databases">
        <authorList>
            <person name="Bassil N.M."/>
            <person name="Lloyd J.R."/>
        </authorList>
    </citation>
    <scope>NUCLEOTIDE SEQUENCE</scope>
    <source>
        <strain evidence="3">NB2006</strain>
    </source>
</reference>
<dbReference type="Proteomes" id="UP000180175">
    <property type="component" value="Chromosome"/>
</dbReference>
<evidence type="ECO:0000313" key="2">
    <source>
        <dbReference type="EMBL" id="OIJ07550.1"/>
    </source>
</evidence>
<feature type="region of interest" description="Disordered" evidence="1">
    <location>
        <begin position="1"/>
        <end position="64"/>
    </location>
</feature>
<dbReference type="RefSeq" id="WP_071318757.1">
    <property type="nucleotide sequence ID" value="NZ_CP063356.2"/>
</dbReference>
<keyword evidence="4" id="KW-1185">Reference proteome</keyword>
<evidence type="ECO:0000313" key="3">
    <source>
        <dbReference type="EMBL" id="QOY37879.1"/>
    </source>
</evidence>
<accession>A0A1S2L5H0</accession>
<reference evidence="3 4" key="3">
    <citation type="journal article" date="2019" name="Int. J. Syst. Evol. Microbiol.">
        <title>Anaerobacillus isosaccharinicus sp. nov., an alkaliphilic bacterium which degrades isosaccharinic acid.</title>
        <authorList>
            <person name="Bassil N.M."/>
            <person name="Lloyd J.R."/>
        </authorList>
    </citation>
    <scope>NUCLEOTIDE SEQUENCE [LARGE SCALE GENOMIC DNA]</scope>
    <source>
        <strain evidence="3 4">NB2006</strain>
    </source>
</reference>
<organism evidence="2 4">
    <name type="scientific">Anaerobacillus isosaccharinicus</name>
    <dbReference type="NCBI Taxonomy" id="1532552"/>
    <lineage>
        <taxon>Bacteria</taxon>
        <taxon>Bacillati</taxon>
        <taxon>Bacillota</taxon>
        <taxon>Bacilli</taxon>
        <taxon>Bacillales</taxon>
        <taxon>Bacillaceae</taxon>
        <taxon>Anaerobacillus</taxon>
    </lineage>
</organism>
<gene>
    <name evidence="3" type="ORF">AWH56_010095</name>
    <name evidence="2" type="ORF">AWH56_20150</name>
</gene>
<evidence type="ECO:0000256" key="1">
    <source>
        <dbReference type="SAM" id="MobiDB-lite"/>
    </source>
</evidence>
<dbReference type="EMBL" id="CP063356">
    <property type="protein sequence ID" value="QOY37879.1"/>
    <property type="molecule type" value="Genomic_DNA"/>
</dbReference>
<dbReference type="AlphaFoldDB" id="A0A1S2L5H0"/>
<dbReference type="EMBL" id="LQXD01000168">
    <property type="protein sequence ID" value="OIJ07550.1"/>
    <property type="molecule type" value="Genomic_DNA"/>
</dbReference>
<protein>
    <submittedName>
        <fullName evidence="2">Uncharacterized protein</fullName>
    </submittedName>
</protein>